<evidence type="ECO:0000256" key="1">
    <source>
        <dbReference type="SAM" id="MobiDB-lite"/>
    </source>
</evidence>
<accession>A0A830F9P5</accession>
<feature type="transmembrane region" description="Helical" evidence="2">
    <location>
        <begin position="21"/>
        <end position="42"/>
    </location>
</feature>
<dbReference type="RefSeq" id="WP_188882393.1">
    <property type="nucleotide sequence ID" value="NZ_BMPF01000002.1"/>
</dbReference>
<dbReference type="Proteomes" id="UP000628840">
    <property type="component" value="Unassembled WGS sequence"/>
</dbReference>
<dbReference type="EMBL" id="BMPF01000002">
    <property type="protein sequence ID" value="GGL33328.1"/>
    <property type="molecule type" value="Genomic_DNA"/>
</dbReference>
<keyword evidence="2" id="KW-0812">Transmembrane</keyword>
<dbReference type="SUPFAM" id="SSF49373">
    <property type="entry name" value="Invasin/intimin cell-adhesion fragments"/>
    <property type="match status" value="1"/>
</dbReference>
<keyword evidence="4" id="KW-1185">Reference proteome</keyword>
<dbReference type="InterPro" id="IPR013783">
    <property type="entry name" value="Ig-like_fold"/>
</dbReference>
<keyword evidence="2" id="KW-1133">Transmembrane helix</keyword>
<evidence type="ECO:0000313" key="3">
    <source>
        <dbReference type="EMBL" id="GGL33328.1"/>
    </source>
</evidence>
<dbReference type="InterPro" id="IPR008964">
    <property type="entry name" value="Invasin/intimin_cell_adhesion"/>
</dbReference>
<reference evidence="3 4" key="1">
    <citation type="journal article" date="2019" name="Int. J. Syst. Evol. Microbiol.">
        <title>The Global Catalogue of Microorganisms (GCM) 10K type strain sequencing project: providing services to taxonomists for standard genome sequencing and annotation.</title>
        <authorList>
            <consortium name="The Broad Institute Genomics Platform"/>
            <consortium name="The Broad Institute Genome Sequencing Center for Infectious Disease"/>
            <person name="Wu L."/>
            <person name="Ma J."/>
        </authorList>
    </citation>
    <scope>NUCLEOTIDE SEQUENCE [LARGE SCALE GENOMIC DNA]</scope>
    <source>
        <strain evidence="3 4">JCM 19585</strain>
    </source>
</reference>
<feature type="region of interest" description="Disordered" evidence="1">
    <location>
        <begin position="386"/>
        <end position="405"/>
    </location>
</feature>
<evidence type="ECO:0000313" key="4">
    <source>
        <dbReference type="Proteomes" id="UP000628840"/>
    </source>
</evidence>
<evidence type="ECO:0000256" key="2">
    <source>
        <dbReference type="SAM" id="Phobius"/>
    </source>
</evidence>
<name>A0A830F9P5_9EURY</name>
<comment type="caution">
    <text evidence="3">The sequence shown here is derived from an EMBL/GenBank/DDBJ whole genome shotgun (WGS) entry which is preliminary data.</text>
</comment>
<proteinExistence type="predicted"/>
<dbReference type="Gene3D" id="2.60.40.10">
    <property type="entry name" value="Immunoglobulins"/>
    <property type="match status" value="1"/>
</dbReference>
<keyword evidence="2" id="KW-0472">Membrane</keyword>
<feature type="region of interest" description="Disordered" evidence="1">
    <location>
        <begin position="410"/>
        <end position="431"/>
    </location>
</feature>
<dbReference type="AlphaFoldDB" id="A0A830F9P5"/>
<organism evidence="3 4">
    <name type="scientific">Halarchaeum grantii</name>
    <dbReference type="NCBI Taxonomy" id="1193105"/>
    <lineage>
        <taxon>Archaea</taxon>
        <taxon>Methanobacteriati</taxon>
        <taxon>Methanobacteriota</taxon>
        <taxon>Stenosarchaea group</taxon>
        <taxon>Halobacteria</taxon>
        <taxon>Halobacteriales</taxon>
        <taxon>Halobacteriaceae</taxon>
    </lineage>
</organism>
<dbReference type="OrthoDB" id="121941at2157"/>
<evidence type="ECO:0008006" key="5">
    <source>
        <dbReference type="Google" id="ProtNLM"/>
    </source>
</evidence>
<gene>
    <name evidence="3" type="ORF">GCM10009037_16210</name>
</gene>
<protein>
    <recommendedName>
        <fullName evidence="5">Big-1 domain-containing protein</fullName>
    </recommendedName>
</protein>
<sequence length="568" mass="59358">MPRNRPPTPDSDGSNRATDRGVSEILGAILLFGLLIAMLVLVQVGAVPGWNQQVEYQHDQRAQGDMAELADSVSRVSATGIAESVAIELGTTYPVRPFLLNPPPASGTIHTVDRGPVTIRNAIASERDVRDYWTGETRSFETAAVAYDPDYNEYANAPTTVLEAGALYNDYDDADRALVLGGAKPVSGETISLTTLTGNLSESGVRTESVAVRASSAPTQTVAVSGQNGDPITLSVRTSMPLATWQSYLEGQYVANGGHVLADSLAQTAPPNERGVRTIQFALEGSVTYDLRLSRVAVGDGGAEANATYLTKVSGGGYTPAGSRTELVAQARDAYNAPTSGVPITFSAPSGTFVDGGSTVTVTTGPDGRATATYVPASGTANVEVSASSELDGASGTSEAERTTFDVSTVLTTGGGDDAGEPNPRESDGPYLSSVTFVNGWNGNKWFEATFANAGSGTHTWVSARLAFYNKQVNPADQLPEYVDFYASATAATGTRLELRGPYEPLGAPITFSGTSTRTVRLDPGQANEGGDVQSGDFMVISVKYADGSTDTYFVGAESTTSKKDPKN</sequence>